<evidence type="ECO:0000313" key="3">
    <source>
        <dbReference type="Proteomes" id="UP000663856"/>
    </source>
</evidence>
<name>A0A816Q6P9_9BILA</name>
<sequence length="759" mass="88706">MYYDSYYLTFTLQQSNKKNNNNNNNNSNNIQHQQPYRMKHMLTTTATNYKRNNNNINSLNNINNVNNNNNNDIYHRNHYINKQNNSNIIQRQKSNTYAVNINKYDIQQHSMQQKTNYYQPSKILIAQYPHFLSGLAERSALLDFKDYPEIFDEWLPEATPGRKRKLGQRRDDLPTPPCPRQPPPIVPRGILPQRDINVPLRGGSLNTSPYENENGKQKNNKKEHSFNVLLPIETNNEIKQQHIRTPHKIIEKENSSGNIINRNKKGVRNERKLVHALTRHHPGFPSSKLLPHHTTINFLPQANNKTEMFKTTEIRVLNLRSNYVPPAPEQVLKRLPKEIEQMKEKISTAWRRTTKTIEREPLIVRKFCDRIEEEIKKTVATEMTKKDDTMKQAITTFKKIQKENNIIFRKTDKSKVFHIDTSENYIRKSAAYMEKTNAYIEIRTSPLREMIDKTDKFLRDLVSSKKVSQYMLERLRPSNSDSELPHLYYNPKDHKIGESLRPIVSGMKSPLTKISTFLDQNIRPIFDHPTPYSLPNSMIFLKHLKDYITTSETAMYTFDITDLYTMIPQKESVLAVCEFVGRHGYKKVRGLSINTIKALFLHALENCHFVLQLPGIGPKYYRHIKGGAMGSACTQVSVDIYVRKWENDFLQEQKQQKELYFRFRDDVFITTKLTSEQIERRLTELNAKDPNIKITWEGGKAVDYLDVTTTIEIPNFKTTVFRKLAAQPYVLPFHSSHPKHITRHIPYAAALRATRICSH</sequence>
<dbReference type="Proteomes" id="UP000663856">
    <property type="component" value="Unassembled WGS sequence"/>
</dbReference>
<accession>A0A816Q6P9</accession>
<gene>
    <name evidence="2" type="ORF">WKI299_LOCUS11236</name>
</gene>
<feature type="compositionally biased region" description="Basic and acidic residues" evidence="1">
    <location>
        <begin position="213"/>
        <end position="222"/>
    </location>
</feature>
<comment type="caution">
    <text evidence="2">The sequence shown here is derived from an EMBL/GenBank/DDBJ whole genome shotgun (WGS) entry which is preliminary data.</text>
</comment>
<dbReference type="AlphaFoldDB" id="A0A816Q6P9"/>
<evidence type="ECO:0000256" key="1">
    <source>
        <dbReference type="SAM" id="MobiDB-lite"/>
    </source>
</evidence>
<feature type="region of interest" description="Disordered" evidence="1">
    <location>
        <begin position="161"/>
        <end position="222"/>
    </location>
</feature>
<organism evidence="2 3">
    <name type="scientific">Rotaria magnacalcarata</name>
    <dbReference type="NCBI Taxonomy" id="392030"/>
    <lineage>
        <taxon>Eukaryota</taxon>
        <taxon>Metazoa</taxon>
        <taxon>Spiralia</taxon>
        <taxon>Gnathifera</taxon>
        <taxon>Rotifera</taxon>
        <taxon>Eurotatoria</taxon>
        <taxon>Bdelloidea</taxon>
        <taxon>Philodinida</taxon>
        <taxon>Philodinidae</taxon>
        <taxon>Rotaria</taxon>
    </lineage>
</organism>
<dbReference type="EMBL" id="CAJNRF010004105">
    <property type="protein sequence ID" value="CAF2056122.1"/>
    <property type="molecule type" value="Genomic_DNA"/>
</dbReference>
<feature type="compositionally biased region" description="Low complexity" evidence="1">
    <location>
        <begin position="15"/>
        <end position="29"/>
    </location>
</feature>
<evidence type="ECO:0000313" key="2">
    <source>
        <dbReference type="EMBL" id="CAF2056122.1"/>
    </source>
</evidence>
<dbReference type="PANTHER" id="PTHR21301">
    <property type="entry name" value="REVERSE TRANSCRIPTASE"/>
    <property type="match status" value="1"/>
</dbReference>
<protein>
    <recommendedName>
        <fullName evidence="4">Reverse transcriptase domain-containing protein</fullName>
    </recommendedName>
</protein>
<evidence type="ECO:0008006" key="4">
    <source>
        <dbReference type="Google" id="ProtNLM"/>
    </source>
</evidence>
<reference evidence="2" key="1">
    <citation type="submission" date="2021-02" db="EMBL/GenBank/DDBJ databases">
        <authorList>
            <person name="Nowell W R."/>
        </authorList>
    </citation>
    <scope>NUCLEOTIDE SEQUENCE</scope>
</reference>
<feature type="compositionally biased region" description="Pro residues" evidence="1">
    <location>
        <begin position="174"/>
        <end position="186"/>
    </location>
</feature>
<dbReference type="PANTHER" id="PTHR21301:SF10">
    <property type="entry name" value="REVERSE TRANSCRIPTASE DOMAIN-CONTAINING PROTEIN"/>
    <property type="match status" value="1"/>
</dbReference>
<feature type="region of interest" description="Disordered" evidence="1">
    <location>
        <begin position="15"/>
        <end position="34"/>
    </location>
</feature>
<proteinExistence type="predicted"/>